<keyword evidence="5 6" id="KW-0413">Isomerase</keyword>
<reference evidence="9 10" key="1">
    <citation type="submission" date="2020-08" db="EMBL/GenBank/DDBJ databases">
        <title>A Genomic Blueprint of the Chicken Gut Microbiome.</title>
        <authorList>
            <person name="Gilroy R."/>
            <person name="Ravi A."/>
            <person name="Getino M."/>
            <person name="Pursley I."/>
            <person name="Horton D.L."/>
            <person name="Alikhan N.-F."/>
            <person name="Baker D."/>
            <person name="Gharbi K."/>
            <person name="Hall N."/>
            <person name="Watson M."/>
            <person name="Adriaenssens E.M."/>
            <person name="Foster-Nyarko E."/>
            <person name="Jarju S."/>
            <person name="Secka A."/>
            <person name="Antonio M."/>
            <person name="Oren A."/>
            <person name="Chaudhuri R."/>
            <person name="La Ragione R.M."/>
            <person name="Hildebrand F."/>
            <person name="Pallen M.J."/>
        </authorList>
    </citation>
    <scope>NUCLEOTIDE SEQUENCE [LARGE SCALE GENOMIC DNA]</scope>
    <source>
        <strain evidence="9 10">Sa1BUA2</strain>
    </source>
</reference>
<dbReference type="EC" id="5.1.1.1" evidence="6"/>
<keyword evidence="7" id="KW-0812">Transmembrane</keyword>
<feature type="transmembrane region" description="Helical" evidence="7">
    <location>
        <begin position="81"/>
        <end position="100"/>
    </location>
</feature>
<protein>
    <recommendedName>
        <fullName evidence="6">Alanine racemase</fullName>
        <ecNumber evidence="6">5.1.1.1</ecNumber>
    </recommendedName>
</protein>
<comment type="function">
    <text evidence="6">Catalyzes the interconversion of L-alanine and D-alanine. May also act on other amino acids.</text>
</comment>
<comment type="caution">
    <text evidence="9">The sequence shown here is derived from an EMBL/GenBank/DDBJ whole genome shotgun (WGS) entry which is preliminary data.</text>
</comment>
<evidence type="ECO:0000256" key="4">
    <source>
        <dbReference type="ARBA" id="ARBA00022898"/>
    </source>
</evidence>
<gene>
    <name evidence="9" type="primary">vanT</name>
    <name evidence="9" type="ORF">H9631_19155</name>
</gene>
<dbReference type="PANTHER" id="PTHR30511">
    <property type="entry name" value="ALANINE RACEMASE"/>
    <property type="match status" value="1"/>
</dbReference>
<comment type="similarity">
    <text evidence="3">Belongs to the acyltransferase 3 family.</text>
</comment>
<dbReference type="EMBL" id="JACSPV010000049">
    <property type="protein sequence ID" value="MBD8007184.1"/>
    <property type="molecule type" value="Genomic_DNA"/>
</dbReference>
<dbReference type="SUPFAM" id="SSF51419">
    <property type="entry name" value="PLP-binding barrel"/>
    <property type="match status" value="1"/>
</dbReference>
<dbReference type="RefSeq" id="WP_191815651.1">
    <property type="nucleotide sequence ID" value="NZ_JACSPV010000049.1"/>
</dbReference>
<dbReference type="Pfam" id="PF00842">
    <property type="entry name" value="Ala_racemase_C"/>
    <property type="match status" value="1"/>
</dbReference>
<evidence type="ECO:0000256" key="2">
    <source>
        <dbReference type="ARBA" id="ARBA00004370"/>
    </source>
</evidence>
<feature type="transmembrane region" description="Helical" evidence="7">
    <location>
        <begin position="247"/>
        <end position="265"/>
    </location>
</feature>
<sequence>MNSTRHAGALDIFRIYAAFLVVAIHTSPLWSFNETADFILTRIIARVAVPFFIMVSGYFLFPYIKKGDWHYIWRFCKKMGILYGISIILYLPLNIYAGRYNRSNFWLEIPKDILFDGTFYHLWYFPALLIGVVLVTLFVRIMGLRITFVISTALYMVGLFGDSYYGVARQIPFLNTLYDQLFAVFDYTRNGVFLAPIYLVMGGMIFNENKQLSLRTSMIGLAISSMLLIVEGLLLDHFSLQRHDSMYVMLIPCMYFLFQLLLRIPGRSSKSIRDVSLLIYLIHPWMIVFIRGFAKLIDQQKLLIETSLIHYLLVSILSIAAAGLISYIWQRGKKPLPSKDSRAWIEIDLEALVHNAQTLQKLLPKRCKLMAVVKANAYGHGDVVISKTLNQSGIHTFAVATLSEGIRLRTNGIKGDILILGYTNPTNVDLLRRYHLTQTVVDYSYAKRLNDSDKKIMVHVKIDTGMHRLGIDSRNLSELERIFNCNNLVIEGVFSHLSVSDSLTDDDIAFTNKQLDEFYKTIEILESKGFSIGKIHIQSSYGILNYPNIPSDYARAGLALYGVLSKNDKIRTHVKLQPVLSLKARIAAVKEIQSGEAIGYGRTYTAKTNMKIAVATIGYADGIPRHLSETNSYVLLHSKKAPIIGRICMDQIIIDVSYVDEVKANDVVTIIGRDGVEQIHCQDLAEKCGTITNEILSKLGSRLPHVFNNVHKDMAHTQ</sequence>
<feature type="modified residue" description="N6-(pyridoxal phosphate)lysine" evidence="6">
    <location>
        <position position="374"/>
    </location>
</feature>
<feature type="transmembrane region" description="Helical" evidence="7">
    <location>
        <begin position="277"/>
        <end position="297"/>
    </location>
</feature>
<evidence type="ECO:0000256" key="3">
    <source>
        <dbReference type="ARBA" id="ARBA00007400"/>
    </source>
</evidence>
<organism evidence="9 10">
    <name type="scientific">Bacillus norwichensis</name>
    <dbReference type="NCBI Taxonomy" id="2762217"/>
    <lineage>
        <taxon>Bacteria</taxon>
        <taxon>Bacillati</taxon>
        <taxon>Bacillota</taxon>
        <taxon>Bacilli</taxon>
        <taxon>Bacillales</taxon>
        <taxon>Bacillaceae</taxon>
        <taxon>Bacillus</taxon>
    </lineage>
</organism>
<feature type="transmembrane region" description="Helical" evidence="7">
    <location>
        <begin position="12"/>
        <end position="31"/>
    </location>
</feature>
<comment type="catalytic activity">
    <reaction evidence="6">
        <text>L-alanine = D-alanine</text>
        <dbReference type="Rhea" id="RHEA:20249"/>
        <dbReference type="ChEBI" id="CHEBI:57416"/>
        <dbReference type="ChEBI" id="CHEBI:57972"/>
        <dbReference type="EC" id="5.1.1.1"/>
    </reaction>
</comment>
<dbReference type="PROSITE" id="PS00395">
    <property type="entry name" value="ALANINE_RACEMASE"/>
    <property type="match status" value="1"/>
</dbReference>
<feature type="transmembrane region" description="Helical" evidence="7">
    <location>
        <begin position="120"/>
        <end position="139"/>
    </location>
</feature>
<proteinExistence type="inferred from homology"/>
<dbReference type="InterPro" id="IPR009006">
    <property type="entry name" value="Ala_racemase/Decarboxylase_C"/>
</dbReference>
<comment type="subcellular location">
    <subcellularLocation>
        <location evidence="2">Membrane</location>
    </subcellularLocation>
</comment>
<name>A0ABR8VQX7_9BACI</name>
<feature type="transmembrane region" description="Helical" evidence="7">
    <location>
        <begin position="146"/>
        <end position="167"/>
    </location>
</feature>
<evidence type="ECO:0000313" key="9">
    <source>
        <dbReference type="EMBL" id="MBD8007184.1"/>
    </source>
</evidence>
<feature type="transmembrane region" description="Helical" evidence="7">
    <location>
        <begin position="309"/>
        <end position="329"/>
    </location>
</feature>
<dbReference type="Gene3D" id="3.20.20.10">
    <property type="entry name" value="Alanine racemase"/>
    <property type="match status" value="1"/>
</dbReference>
<dbReference type="InterPro" id="IPR000821">
    <property type="entry name" value="Ala_racemase"/>
</dbReference>
<keyword evidence="7" id="KW-0472">Membrane</keyword>
<keyword evidence="4 6" id="KW-0663">Pyridoxal phosphate</keyword>
<dbReference type="PANTHER" id="PTHR30511:SF0">
    <property type="entry name" value="ALANINE RACEMASE, CATABOLIC-RELATED"/>
    <property type="match status" value="1"/>
</dbReference>
<dbReference type="SMART" id="SM01005">
    <property type="entry name" value="Ala_racemase_C"/>
    <property type="match status" value="1"/>
</dbReference>
<evidence type="ECO:0000259" key="8">
    <source>
        <dbReference type="SMART" id="SM01005"/>
    </source>
</evidence>
<keyword evidence="10" id="KW-1185">Reference proteome</keyword>
<dbReference type="PRINTS" id="PR00992">
    <property type="entry name" value="ALARACEMASE"/>
</dbReference>
<accession>A0ABR8VQX7</accession>
<dbReference type="Gene3D" id="2.40.37.10">
    <property type="entry name" value="Lyase, Ornithine Decarboxylase, Chain A, domain 1"/>
    <property type="match status" value="1"/>
</dbReference>
<dbReference type="Pfam" id="PF01757">
    <property type="entry name" value="Acyl_transf_3"/>
    <property type="match status" value="1"/>
</dbReference>
<evidence type="ECO:0000256" key="1">
    <source>
        <dbReference type="ARBA" id="ARBA00001933"/>
    </source>
</evidence>
<dbReference type="InterPro" id="IPR020622">
    <property type="entry name" value="Ala_racemase_pyridoxalP-BS"/>
</dbReference>
<evidence type="ECO:0000256" key="6">
    <source>
        <dbReference type="HAMAP-Rule" id="MF_01201"/>
    </source>
</evidence>
<evidence type="ECO:0000256" key="5">
    <source>
        <dbReference type="ARBA" id="ARBA00023235"/>
    </source>
</evidence>
<dbReference type="NCBIfam" id="TIGR00492">
    <property type="entry name" value="alr"/>
    <property type="match status" value="1"/>
</dbReference>
<feature type="domain" description="Alanine racemase C-terminal" evidence="8">
    <location>
        <begin position="579"/>
        <end position="708"/>
    </location>
</feature>
<comment type="cofactor">
    <cofactor evidence="1 6">
        <name>pyridoxal 5'-phosphate</name>
        <dbReference type="ChEBI" id="CHEBI:597326"/>
    </cofactor>
</comment>
<dbReference type="HAMAP" id="MF_01201">
    <property type="entry name" value="Ala_racemase"/>
    <property type="match status" value="1"/>
</dbReference>
<dbReference type="InterPro" id="IPR029066">
    <property type="entry name" value="PLP-binding_barrel"/>
</dbReference>
<feature type="active site" description="Proton acceptor; specific for D-alanine" evidence="6">
    <location>
        <position position="374"/>
    </location>
</feature>
<comment type="pathway">
    <text evidence="6">Amino-acid biosynthesis; D-alanine biosynthesis; D-alanine from L-alanine: step 1/1.</text>
</comment>
<feature type="binding site" evidence="6">
    <location>
        <position position="649"/>
    </location>
    <ligand>
        <name>substrate</name>
    </ligand>
</feature>
<feature type="binding site" evidence="6">
    <location>
        <position position="468"/>
    </location>
    <ligand>
        <name>substrate</name>
    </ligand>
</feature>
<dbReference type="InterPro" id="IPR011079">
    <property type="entry name" value="Ala_racemase_C"/>
</dbReference>
<comment type="similarity">
    <text evidence="6">Belongs to the alanine racemase family.</text>
</comment>
<feature type="transmembrane region" description="Helical" evidence="7">
    <location>
        <begin position="218"/>
        <end position="235"/>
    </location>
</feature>
<keyword evidence="7" id="KW-1133">Transmembrane helix</keyword>
<dbReference type="Pfam" id="PF01168">
    <property type="entry name" value="Ala_racemase_N"/>
    <property type="match status" value="1"/>
</dbReference>
<dbReference type="InterPro" id="IPR001608">
    <property type="entry name" value="Ala_racemase_N"/>
</dbReference>
<dbReference type="SUPFAM" id="SSF50621">
    <property type="entry name" value="Alanine racemase C-terminal domain-like"/>
    <property type="match status" value="1"/>
</dbReference>
<feature type="transmembrane region" description="Helical" evidence="7">
    <location>
        <begin position="187"/>
        <end position="206"/>
    </location>
</feature>
<dbReference type="NCBIfam" id="NF033131">
    <property type="entry name" value="vanT-G-Cterm"/>
    <property type="match status" value="1"/>
</dbReference>
<feature type="active site" description="Proton acceptor; specific for L-alanine" evidence="6">
    <location>
        <position position="600"/>
    </location>
</feature>
<feature type="transmembrane region" description="Helical" evidence="7">
    <location>
        <begin position="43"/>
        <end position="61"/>
    </location>
</feature>
<dbReference type="Proteomes" id="UP000648182">
    <property type="component" value="Unassembled WGS sequence"/>
</dbReference>
<dbReference type="InterPro" id="IPR002656">
    <property type="entry name" value="Acyl_transf_3_dom"/>
</dbReference>
<evidence type="ECO:0000256" key="7">
    <source>
        <dbReference type="SAM" id="Phobius"/>
    </source>
</evidence>
<evidence type="ECO:0000313" key="10">
    <source>
        <dbReference type="Proteomes" id="UP000648182"/>
    </source>
</evidence>